<keyword evidence="2" id="KW-0689">Ribosomal protein</keyword>
<evidence type="ECO:0000256" key="3">
    <source>
        <dbReference type="ARBA" id="ARBA00023274"/>
    </source>
</evidence>
<sequence length="229" mass="27253">MDIFDMLFTTFFYAGFVATLDLKERRKAEKRKCEQFFILKKITYNQDAFLKKEWYVVKVPKFIDMKDEEFKYRVGYTPAKKGGAKKQLEGRTFTINLADLEEPPKIKKADHERERNRRPNRNDCKNFSFVAEEVHGQQLLTQWSGMEITRNYRCSLIRKWHSMVECILDAKTTDGYVLRIKAVAFTRRQPEQVKKTCYAKNSQVLSSEDIDCIGYMLLMQMMYLRVEKK</sequence>
<dbReference type="AlphaFoldDB" id="X6MZI6"/>
<evidence type="ECO:0000256" key="2">
    <source>
        <dbReference type="ARBA" id="ARBA00022980"/>
    </source>
</evidence>
<keyword evidence="1" id="KW-0963">Cytoplasm</keyword>
<dbReference type="OMA" id="WHSMVEC"/>
<keyword evidence="3" id="KW-0687">Ribonucleoprotein</keyword>
<dbReference type="GO" id="GO:0005840">
    <property type="term" value="C:ribosome"/>
    <property type="evidence" value="ECO:0007669"/>
    <property type="project" value="UniProtKB-KW"/>
</dbReference>
<evidence type="ECO:0000256" key="1">
    <source>
        <dbReference type="ARBA" id="ARBA00022490"/>
    </source>
</evidence>
<comment type="caution">
    <text evidence="4">The sequence shown here is derived from an EMBL/GenBank/DDBJ whole genome shotgun (WGS) entry which is preliminary data.</text>
</comment>
<keyword evidence="5" id="KW-1185">Reference proteome</keyword>
<accession>X6MZI6</accession>
<dbReference type="OrthoDB" id="9834376at2759"/>
<evidence type="ECO:0000313" key="5">
    <source>
        <dbReference type="Proteomes" id="UP000023152"/>
    </source>
</evidence>
<dbReference type="Pfam" id="PF01015">
    <property type="entry name" value="Ribosomal_S3Ae"/>
    <property type="match status" value="1"/>
</dbReference>
<dbReference type="GO" id="GO:0003735">
    <property type="term" value="F:structural constituent of ribosome"/>
    <property type="evidence" value="ECO:0007669"/>
    <property type="project" value="InterPro"/>
</dbReference>
<evidence type="ECO:0000313" key="4">
    <source>
        <dbReference type="EMBL" id="ETO18475.1"/>
    </source>
</evidence>
<dbReference type="EMBL" id="ASPP01014866">
    <property type="protein sequence ID" value="ETO18475.1"/>
    <property type="molecule type" value="Genomic_DNA"/>
</dbReference>
<name>X6MZI6_RETFI</name>
<reference evidence="4 5" key="1">
    <citation type="journal article" date="2013" name="Curr. Biol.">
        <title>The Genome of the Foraminiferan Reticulomyxa filosa.</title>
        <authorList>
            <person name="Glockner G."/>
            <person name="Hulsmann N."/>
            <person name="Schleicher M."/>
            <person name="Noegel A.A."/>
            <person name="Eichinger L."/>
            <person name="Gallinger C."/>
            <person name="Pawlowski J."/>
            <person name="Sierra R."/>
            <person name="Euteneuer U."/>
            <person name="Pillet L."/>
            <person name="Moustafa A."/>
            <person name="Platzer M."/>
            <person name="Groth M."/>
            <person name="Szafranski K."/>
            <person name="Schliwa M."/>
        </authorList>
    </citation>
    <scope>NUCLEOTIDE SEQUENCE [LARGE SCALE GENOMIC DNA]</scope>
</reference>
<organism evidence="4 5">
    <name type="scientific">Reticulomyxa filosa</name>
    <dbReference type="NCBI Taxonomy" id="46433"/>
    <lineage>
        <taxon>Eukaryota</taxon>
        <taxon>Sar</taxon>
        <taxon>Rhizaria</taxon>
        <taxon>Retaria</taxon>
        <taxon>Foraminifera</taxon>
        <taxon>Monothalamids</taxon>
        <taxon>Reticulomyxidae</taxon>
        <taxon>Reticulomyxa</taxon>
    </lineage>
</organism>
<dbReference type="Proteomes" id="UP000023152">
    <property type="component" value="Unassembled WGS sequence"/>
</dbReference>
<gene>
    <name evidence="4" type="ORF">RFI_18791</name>
</gene>
<dbReference type="GO" id="GO:1990904">
    <property type="term" value="C:ribonucleoprotein complex"/>
    <property type="evidence" value="ECO:0007669"/>
    <property type="project" value="UniProtKB-KW"/>
</dbReference>
<dbReference type="InterPro" id="IPR001593">
    <property type="entry name" value="Ribosomal_eS1"/>
</dbReference>
<proteinExistence type="predicted"/>
<protein>
    <submittedName>
        <fullName evidence="4">Uncharacterized protein</fullName>
    </submittedName>
</protein>
<dbReference type="PANTHER" id="PTHR11830">
    <property type="entry name" value="40S RIBOSOMAL PROTEIN S3A"/>
    <property type="match status" value="1"/>
</dbReference>
<dbReference type="SMART" id="SM01397">
    <property type="entry name" value="Ribosomal_S3Ae"/>
    <property type="match status" value="1"/>
</dbReference>
<dbReference type="GO" id="GO:0006412">
    <property type="term" value="P:translation"/>
    <property type="evidence" value="ECO:0007669"/>
    <property type="project" value="InterPro"/>
</dbReference>